<dbReference type="GO" id="GO:0008199">
    <property type="term" value="F:ferric iron binding"/>
    <property type="evidence" value="ECO:0007669"/>
    <property type="project" value="InterPro"/>
</dbReference>
<name>A0A512DTP6_9PROT</name>
<comment type="pathway">
    <text evidence="3">Aromatic compound metabolism; beta-ketoadipate pathway; 5-oxo-4,5-dihydro-2-furylacetate from catechol: step 1/3.</text>
</comment>
<dbReference type="GO" id="GO:0019614">
    <property type="term" value="P:catechol-containing compound catabolic process"/>
    <property type="evidence" value="ECO:0007669"/>
    <property type="project" value="InterPro"/>
</dbReference>
<evidence type="ECO:0000256" key="4">
    <source>
        <dbReference type="ARBA" id="ARBA00007825"/>
    </source>
</evidence>
<evidence type="ECO:0000256" key="6">
    <source>
        <dbReference type="ARBA" id="ARBA00022723"/>
    </source>
</evidence>
<sequence length="304" mass="33949">MQKEQIKQLVDRITGTQIKEPNQRVKAIVDRMLLDLFNVIDDFDVQPEEFWTALSYLTELGQRNEYSLLSAGLGIDHYFDVRLDEKEAQVGIEPGSTPRTIEGPLYVAGAPVCQGEARLDDGTDQGEILFMDGQVTDTQGRPVAGALVEVWHANTLGNYSYFDKSQSDFNLRRSIVTDAEGRYRFRSIMPSGYGCPPDGPTQKLLDQLGRHGQRPAHIHFFVSAPGFRTLTTQINIQGDKYIYEDFAFATRDELIPDVTHHTDQSAIRDKGVDGPFATITFDFALPHAVEGVPCTLIDRPRAAA</sequence>
<dbReference type="PROSITE" id="PS00083">
    <property type="entry name" value="INTRADIOL_DIOXYGENAS"/>
    <property type="match status" value="1"/>
</dbReference>
<dbReference type="Pfam" id="PF00775">
    <property type="entry name" value="Dioxygenase_C"/>
    <property type="match status" value="1"/>
</dbReference>
<evidence type="ECO:0000256" key="5">
    <source>
        <dbReference type="ARBA" id="ARBA00013118"/>
    </source>
</evidence>
<evidence type="ECO:0000259" key="11">
    <source>
        <dbReference type="PROSITE" id="PS00083"/>
    </source>
</evidence>
<proteinExistence type="inferred from homology"/>
<evidence type="ECO:0000313" key="12">
    <source>
        <dbReference type="EMBL" id="GEO39835.1"/>
    </source>
</evidence>
<comment type="cofactor">
    <cofactor evidence="2">
        <name>Fe(3+)</name>
        <dbReference type="ChEBI" id="CHEBI:29034"/>
    </cofactor>
</comment>
<keyword evidence="8 12" id="KW-0223">Dioxygenase</keyword>
<dbReference type="InterPro" id="IPR007535">
    <property type="entry name" value="Catechol_dOase_N"/>
</dbReference>
<evidence type="ECO:0000256" key="2">
    <source>
        <dbReference type="ARBA" id="ARBA00001965"/>
    </source>
</evidence>
<dbReference type="InterPro" id="IPR015889">
    <property type="entry name" value="Intradiol_dOase_core"/>
</dbReference>
<evidence type="ECO:0000256" key="10">
    <source>
        <dbReference type="ARBA" id="ARBA00023004"/>
    </source>
</evidence>
<evidence type="ECO:0000256" key="8">
    <source>
        <dbReference type="ARBA" id="ARBA00022964"/>
    </source>
</evidence>
<dbReference type="NCBIfam" id="TIGR02439">
    <property type="entry name" value="catechol_proteo"/>
    <property type="match status" value="1"/>
</dbReference>
<dbReference type="Pfam" id="PF04444">
    <property type="entry name" value="Dioxygenase_N"/>
    <property type="match status" value="1"/>
</dbReference>
<keyword evidence="6" id="KW-0479">Metal-binding</keyword>
<dbReference type="GO" id="GO:0042952">
    <property type="term" value="P:beta-ketoadipate pathway"/>
    <property type="evidence" value="ECO:0007669"/>
    <property type="project" value="UniProtKB-UniPathway"/>
</dbReference>
<protein>
    <recommendedName>
        <fullName evidence="5">catechol 1,2-dioxygenase</fullName>
        <ecNumber evidence="5">1.13.11.1</ecNumber>
    </recommendedName>
</protein>
<dbReference type="EMBL" id="BJYZ01000018">
    <property type="protein sequence ID" value="GEO39835.1"/>
    <property type="molecule type" value="Genomic_DNA"/>
</dbReference>
<dbReference type="EC" id="1.13.11.1" evidence="5"/>
<evidence type="ECO:0000256" key="3">
    <source>
        <dbReference type="ARBA" id="ARBA00004957"/>
    </source>
</evidence>
<keyword evidence="10" id="KW-0408">Iron</keyword>
<dbReference type="PANTHER" id="PTHR33711:SF7">
    <property type="entry name" value="INTRADIOL RING-CLEAVAGE DIOXYGENASES DOMAIN-CONTAINING PROTEIN-RELATED"/>
    <property type="match status" value="1"/>
</dbReference>
<dbReference type="Proteomes" id="UP000321523">
    <property type="component" value="Unassembled WGS sequence"/>
</dbReference>
<dbReference type="OrthoDB" id="9800887at2"/>
<comment type="similarity">
    <text evidence="4">Belongs to the intradiol ring-cleavage dioxygenase family.</text>
</comment>
<dbReference type="GO" id="GO:0018576">
    <property type="term" value="F:catechol 1,2-dioxygenase activity"/>
    <property type="evidence" value="ECO:0007669"/>
    <property type="project" value="UniProtKB-EC"/>
</dbReference>
<comment type="caution">
    <text evidence="12">The sequence shown here is derived from an EMBL/GenBank/DDBJ whole genome shotgun (WGS) entry which is preliminary data.</text>
</comment>
<evidence type="ECO:0000313" key="13">
    <source>
        <dbReference type="Proteomes" id="UP000321523"/>
    </source>
</evidence>
<feature type="domain" description="Intradiol ring-cleavage dioxygenases" evidence="11">
    <location>
        <begin position="131"/>
        <end position="159"/>
    </location>
</feature>
<evidence type="ECO:0000256" key="7">
    <source>
        <dbReference type="ARBA" id="ARBA00022797"/>
    </source>
</evidence>
<dbReference type="Gene3D" id="2.60.130.10">
    <property type="entry name" value="Aromatic compound dioxygenase"/>
    <property type="match status" value="1"/>
</dbReference>
<reference evidence="12 13" key="1">
    <citation type="submission" date="2019-07" db="EMBL/GenBank/DDBJ databases">
        <title>Whole genome shotgun sequence of Skermanella aerolata NBRC 106429.</title>
        <authorList>
            <person name="Hosoyama A."/>
            <person name="Uohara A."/>
            <person name="Ohji S."/>
            <person name="Ichikawa N."/>
        </authorList>
    </citation>
    <scope>NUCLEOTIDE SEQUENCE [LARGE SCALE GENOMIC DNA]</scope>
    <source>
        <strain evidence="12 13">NBRC 106429</strain>
    </source>
</reference>
<organism evidence="12 13">
    <name type="scientific">Skermanella aerolata</name>
    <dbReference type="NCBI Taxonomy" id="393310"/>
    <lineage>
        <taxon>Bacteria</taxon>
        <taxon>Pseudomonadati</taxon>
        <taxon>Pseudomonadota</taxon>
        <taxon>Alphaproteobacteria</taxon>
        <taxon>Rhodospirillales</taxon>
        <taxon>Azospirillaceae</taxon>
        <taxon>Skermanella</taxon>
    </lineage>
</organism>
<dbReference type="InterPro" id="IPR000627">
    <property type="entry name" value="Intradiol_dOase_C"/>
</dbReference>
<dbReference type="UniPathway" id="UPA00157">
    <property type="reaction ID" value="UER00258"/>
</dbReference>
<dbReference type="RefSeq" id="WP_044434514.1">
    <property type="nucleotide sequence ID" value="NZ_BJYZ01000018.1"/>
</dbReference>
<evidence type="ECO:0000256" key="1">
    <source>
        <dbReference type="ARBA" id="ARBA00001312"/>
    </source>
</evidence>
<accession>A0A512DTP6</accession>
<comment type="catalytic activity">
    <reaction evidence="1">
        <text>catechol + O2 = cis,cis-muconate + 2 H(+)</text>
        <dbReference type="Rhea" id="RHEA:23852"/>
        <dbReference type="ChEBI" id="CHEBI:15378"/>
        <dbReference type="ChEBI" id="CHEBI:15379"/>
        <dbReference type="ChEBI" id="CHEBI:18135"/>
        <dbReference type="ChEBI" id="CHEBI:32379"/>
        <dbReference type="EC" id="1.13.11.1"/>
    </reaction>
</comment>
<evidence type="ECO:0000256" key="9">
    <source>
        <dbReference type="ARBA" id="ARBA00023002"/>
    </source>
</evidence>
<dbReference type="AlphaFoldDB" id="A0A512DTP6"/>
<dbReference type="SUPFAM" id="SSF49482">
    <property type="entry name" value="Aromatic compound dioxygenase"/>
    <property type="match status" value="1"/>
</dbReference>
<dbReference type="PANTHER" id="PTHR33711">
    <property type="entry name" value="DIOXYGENASE, PUTATIVE (AFU_ORTHOLOGUE AFUA_2G02910)-RELATED"/>
    <property type="match status" value="1"/>
</dbReference>
<keyword evidence="7" id="KW-0058">Aromatic hydrocarbons catabolism</keyword>
<keyword evidence="13" id="KW-1185">Reference proteome</keyword>
<gene>
    <name evidence="12" type="ORF">SAE02_39830</name>
</gene>
<dbReference type="InterPro" id="IPR050770">
    <property type="entry name" value="Intradiol_RC_Dioxygenase"/>
</dbReference>
<dbReference type="InterPro" id="IPR012801">
    <property type="entry name" value="Cchol_dOase_prob"/>
</dbReference>
<keyword evidence="9" id="KW-0560">Oxidoreductase</keyword>
<dbReference type="CDD" id="cd03460">
    <property type="entry name" value="1_2-CTD"/>
    <property type="match status" value="1"/>
</dbReference>